<accession>A0AAN1RXD5</accession>
<name>A0AAN1RXD5_9BORD</name>
<keyword evidence="1" id="KW-0472">Membrane</keyword>
<dbReference type="GO" id="GO:0003677">
    <property type="term" value="F:DNA binding"/>
    <property type="evidence" value="ECO:0007669"/>
    <property type="project" value="InterPro"/>
</dbReference>
<reference evidence="3" key="1">
    <citation type="submission" date="2017-10" db="EMBL/GenBank/DDBJ databases">
        <title>Whole genome sequencing of various Bordetella species.</title>
        <authorList>
            <person name="Weigand M.R."/>
            <person name="Loparev V."/>
            <person name="Peng Y."/>
            <person name="Bowden K.E."/>
            <person name="Tondella M.L."/>
            <person name="Williams M.M."/>
        </authorList>
    </citation>
    <scope>NUCLEOTIDE SEQUENCE [LARGE SCALE GENOMIC DNA]</scope>
    <source>
        <strain evidence="3">H720</strain>
    </source>
</reference>
<evidence type="ECO:0000256" key="1">
    <source>
        <dbReference type="SAM" id="Phobius"/>
    </source>
</evidence>
<dbReference type="GO" id="GO:0006355">
    <property type="term" value="P:regulation of DNA-templated transcription"/>
    <property type="evidence" value="ECO:0007669"/>
    <property type="project" value="InterPro"/>
</dbReference>
<keyword evidence="1" id="KW-0812">Transmembrane</keyword>
<evidence type="ECO:0000313" key="3">
    <source>
        <dbReference type="Proteomes" id="UP000282741"/>
    </source>
</evidence>
<dbReference type="GeneID" id="92994775"/>
<dbReference type="RefSeq" id="WP_029578821.1">
    <property type="nucleotide sequence ID" value="NZ_CP012076.1"/>
</dbReference>
<proteinExistence type="predicted"/>
<dbReference type="SUPFAM" id="SSF46894">
    <property type="entry name" value="C-terminal effector domain of the bipartite response regulators"/>
    <property type="match status" value="1"/>
</dbReference>
<feature type="transmembrane region" description="Helical" evidence="1">
    <location>
        <begin position="109"/>
        <end position="128"/>
    </location>
</feature>
<keyword evidence="1" id="KW-1133">Transmembrane helix</keyword>
<dbReference type="KEGG" id="bhz:ACR54_03425"/>
<dbReference type="Gene3D" id="1.10.10.10">
    <property type="entry name" value="Winged helix-like DNA-binding domain superfamily/Winged helix DNA-binding domain"/>
    <property type="match status" value="1"/>
</dbReference>
<gene>
    <name evidence="2" type="ORF">CS347_14155</name>
</gene>
<dbReference type="InterPro" id="IPR016032">
    <property type="entry name" value="Sig_transdc_resp-reg_C-effctor"/>
</dbReference>
<protein>
    <submittedName>
        <fullName evidence="2">Helix-turn-helix domain-containing protein</fullName>
    </submittedName>
</protein>
<evidence type="ECO:0000313" key="2">
    <source>
        <dbReference type="EMBL" id="AZW17822.1"/>
    </source>
</evidence>
<dbReference type="EMBL" id="CP024172">
    <property type="protein sequence ID" value="AZW17822.1"/>
    <property type="molecule type" value="Genomic_DNA"/>
</dbReference>
<sequence>MRDSTDWVASRLVPALRQLQEALEVLEQTISALGGPETAGRPVALGPEASRLQLTLAESRVFEYMRDRARQAVPPVEIYFAAGNHLAPSSEAAMLGVVRVLISRMRRKCLKAGVLFPIVAIRGMGYMFDDRVA</sequence>
<dbReference type="InterPro" id="IPR036388">
    <property type="entry name" value="WH-like_DNA-bd_sf"/>
</dbReference>
<dbReference type="AlphaFoldDB" id="A0AAN1RXD5"/>
<organism evidence="2 3">
    <name type="scientific">Bordetella hinzii</name>
    <dbReference type="NCBI Taxonomy" id="103855"/>
    <lineage>
        <taxon>Bacteria</taxon>
        <taxon>Pseudomonadati</taxon>
        <taxon>Pseudomonadota</taxon>
        <taxon>Betaproteobacteria</taxon>
        <taxon>Burkholderiales</taxon>
        <taxon>Alcaligenaceae</taxon>
        <taxon>Bordetella</taxon>
    </lineage>
</organism>
<dbReference type="Proteomes" id="UP000282741">
    <property type="component" value="Chromosome"/>
</dbReference>